<evidence type="ECO:0000256" key="1">
    <source>
        <dbReference type="ARBA" id="ARBA00012873"/>
    </source>
</evidence>
<dbReference type="InterPro" id="IPR045851">
    <property type="entry name" value="AMP-bd_C_sf"/>
</dbReference>
<dbReference type="GO" id="GO:0005737">
    <property type="term" value="C:cytoplasm"/>
    <property type="evidence" value="ECO:0007669"/>
    <property type="project" value="TreeGrafter"/>
</dbReference>
<keyword evidence="10" id="KW-1185">Reference proteome</keyword>
<dbReference type="Gene3D" id="3.30.559.10">
    <property type="entry name" value="Chloramphenicol acetyltransferase-like domain"/>
    <property type="match status" value="3"/>
</dbReference>
<feature type="domain" description="Carrier" evidence="8">
    <location>
        <begin position="1064"/>
        <end position="1139"/>
    </location>
</feature>
<accession>A0A3P6SVT0</accession>
<dbReference type="EMBL" id="UYRR01033048">
    <property type="protein sequence ID" value="VDK57631.1"/>
    <property type="molecule type" value="Genomic_DNA"/>
</dbReference>
<dbReference type="InterPro" id="IPR023213">
    <property type="entry name" value="CAT-like_dom_sf"/>
</dbReference>
<dbReference type="GO" id="GO:0016874">
    <property type="term" value="F:ligase activity"/>
    <property type="evidence" value="ECO:0007669"/>
    <property type="project" value="UniProtKB-KW"/>
</dbReference>
<sequence length="2526" mass="288360">MNEIRERIKQILSRFIDLEHQQDEKTFIWLGLDSLKMATFEVNLKTEFANDFNVPYGCTFRYRTVSMLTEYFESLKHLKSLADGNEHSGSDSNTKKFDAIATGNDNGCKYEENNNFIALDFDKIDRKLRRLILKGGLIPLSASQSRLIFMAKLEPENDAQFIEKVTLKLTNPNIKRLATALNQLVSHQTILRTSCTSSSQVVLSLSESYFAVRVMDDSQYRMRSSEQLTVFDASVLRILLQKTEAGFILHIIQHHIATDGTSIAILMRELKNAYEGEKIEKLSFHYAHFALLEQLQLSDQTYVKNRQKFWTEQFKNFETEKLLTDKPRQSMQTYNGAVATYQLSGSELAKVKDIASQLEVTQFATLLSIYHLFLCVVCDRSDYCTGTAISQRNNAYTEKLAGCLVNILPIRLQVDSSKSVGEMIIDSANLINECVQNQLPFERILNLLNLTRDTSSSPLFQILVVMDNIINASDLQNESSQSGDLSLQAELIEEQSKFVKYDQIWYFRSIGDCLTIEVEYNTDLFYKSSVEKTIREFVHTVRIAAGSLHDSISSIELQTNEQKLQNYTDRLKNRNDFPMNLAAGDIFQSQLSMSASTNCVVFNRLLYSSIFLNRRSNCLAHVINTKFVEHWGTISRSDTPIILLMNRSVEMILFVMSLWKCGFTVVPLSIDWPERRYHDTVKSLPYSTIITADDFIESTQLPSGCLYINISTVLKDSTTCSTKAIRTKQSVYDIGYITYTSGSTGLGKGVLSEMIGLNNLAANYTRCLALNSESVVYQLANHSFDIFFADLVEAFTNGATLQLARRRVPDPKEMHSVTHAYVMPAYLSQLDDTKMNQFEKLEAVNFGGDSIDTNVLANAIDRGICLYHQYGTTETAVLSTMRKMRLFDTNNSVGHPMRNIHFTIRNSNMKLIPPTRRGICCIDGVGVSDLLESDVSGQFKFFGRADRQVKIRGQIVDMNELEAALSSISTVESCIITSRMQKKSCILIAHCIVNDQYKNSTSEQIQNLLRDILVDKIPNFMIPSYFHFIDSFPLTSNGKIDRQRLDADVPMIENSRKTDDQTLLQMTDSEKKVCQIFGDVLEVDSVTLKDSFFALGGDSLKALLAIGRIEDELSIEIPLKSVFHCKTFREILDSQIKRCHEPKGVDSESSQQLIRSEGISERFWLDANGIPLSFAQQTLWFVENYEQSTPLSYVLRSKIRLRGKVHLKALNATINFVMRQHQILRTIFVVRRGSVSQLVTSLTESYVSLIEGDPCNVDGGCYDLQNSPPLKIFMQRHRNGIDLHLYLHHILTDAQTYTIILKHLIEIYEWIVLDDINTSFSSIRSTIQQSYALYSYQQRKSFNNRMDGEMQQWVEQLRNEEALEIPADSIRPKVFETRGRILRVDINIKRDEIGGFCSRYNCTQFTYLLAAYALVMRTLSGQRRFVIGTPTANRSAKFMDTAGFFVNSVPLIIDTEFVNLVEFIESLKQMFSTALQHQHVPFELIVERLNPIRDPSRAPLFQHSIVLHTETNYKFTKLKELTIDMEDIDSEEAKYDQTWFFELGDSKLKLKLDYCSALFSRSTVETYIKMFIAVAKSLLRATSFDEINYVIESELIKEIRKNHRCDTPRITLSRIFEAQSHRSPTNEMLMWFEGDHNRSITFEEAHKFVFYLAGRMQQEAICQFGAPLTSDDCLSILSSENFLSVLSIFAVQLSGCCYCPIDSTNPSKRVDFIRHDSRSKLILICDETYPSVREKLVVNVVEELRKWRRIGNNHKMRGKFNRTNISDLAYIIYTSGSTGQPKGVCVEHRSLVNVLEHTTRFYCIKESQRFYQFTKLSFDASLANTFGSTLNGATLCLRDENMNPFEDICRSLPLDVLHMTPIVLKQFSDAEITELKPKLALWSVGGEQLLDLDANKVIEKGIPMIQVYGPTEATVFQTTIKMKMNTPQSSNIGPTISNMFGYVVGDQEQLLPSGVRGEFYMVGENIARDYMNADRIEGVNFTSNKLQTRDENAKGTNSRAYRSGDIAMRLPSSEMIYCGRRDTQIKLKGYRVELGEIEAAVSCLDGVRSCVTIAKNDRLVSFYTGECRLSEHEQLEQLSEVLPHYMIPSKLIRLQQFPLTQNSKIDRKALESYCGQEDGVDLRILQKNDDIQDILRRIWSEALKKDNINVQDNFFALGGHSLMATEICFRIQETLQMKCPTRFIFENQTIEKLAKYLSAEAVTDCAREQHSPESHVENLAGLKHISIGPGKQNPRNERETSKEQTFADVGNSRDSSTGKPRTSDRKSNSKRSNILMPLRCCDLQNPILHIYYNNPEGLYLRAYETGFRIRLNSIEVPLLQMCLNRILMRHDALRTSFYCDSKEYFQEIHSASECYLAIRYSDPSGSNLFVPSPFKSIPVLSFLEKTNGSVEFILKMSHLITDGRSMQVIAQELHTAYFKRRLLPKNKATYAGFTEMYSEKIEQLKETNEVHWRNIAASIDGSLLETDKPRKSVSRKNECSDFATMLTAFAVVMSRRFPERSKFVIGCPVDMRENPLENSVGFHLHQ</sequence>
<evidence type="ECO:0000259" key="8">
    <source>
        <dbReference type="PROSITE" id="PS50075"/>
    </source>
</evidence>
<dbReference type="InterPro" id="IPR042099">
    <property type="entry name" value="ANL_N_sf"/>
</dbReference>
<dbReference type="PANTHER" id="PTHR45527:SF1">
    <property type="entry name" value="FATTY ACID SYNTHASE"/>
    <property type="match status" value="1"/>
</dbReference>
<dbReference type="GO" id="GO:0031177">
    <property type="term" value="F:phosphopantetheine binding"/>
    <property type="evidence" value="ECO:0007669"/>
    <property type="project" value="InterPro"/>
</dbReference>
<dbReference type="InterPro" id="IPR036736">
    <property type="entry name" value="ACP-like_sf"/>
</dbReference>
<evidence type="ECO:0000313" key="9">
    <source>
        <dbReference type="EMBL" id="VDK57631.1"/>
    </source>
</evidence>
<dbReference type="SUPFAM" id="SSF47336">
    <property type="entry name" value="ACP-like"/>
    <property type="match status" value="3"/>
</dbReference>
<evidence type="ECO:0000256" key="5">
    <source>
        <dbReference type="ARBA" id="ARBA00022598"/>
    </source>
</evidence>
<dbReference type="PROSITE" id="PS00455">
    <property type="entry name" value="AMP_BINDING"/>
    <property type="match status" value="1"/>
</dbReference>
<evidence type="ECO:0000256" key="2">
    <source>
        <dbReference type="ARBA" id="ARBA00018769"/>
    </source>
</evidence>
<dbReference type="Gene3D" id="3.40.50.12780">
    <property type="entry name" value="N-terminal domain of ligase-like"/>
    <property type="match status" value="2"/>
</dbReference>
<organism evidence="9 10">
    <name type="scientific">Anisakis simplex</name>
    <name type="common">Herring worm</name>
    <dbReference type="NCBI Taxonomy" id="6269"/>
    <lineage>
        <taxon>Eukaryota</taxon>
        <taxon>Metazoa</taxon>
        <taxon>Ecdysozoa</taxon>
        <taxon>Nematoda</taxon>
        <taxon>Chromadorea</taxon>
        <taxon>Rhabditida</taxon>
        <taxon>Spirurina</taxon>
        <taxon>Ascaridomorpha</taxon>
        <taxon>Ascaridoidea</taxon>
        <taxon>Anisakidae</taxon>
        <taxon>Anisakis</taxon>
        <taxon>Anisakis simplex complex</taxon>
    </lineage>
</organism>
<dbReference type="InterPro" id="IPR020845">
    <property type="entry name" value="AMP-binding_CS"/>
</dbReference>
<gene>
    <name evidence="9" type="ORF">ASIM_LOCUS16384</name>
</gene>
<dbReference type="Pfam" id="PF00501">
    <property type="entry name" value="AMP-binding"/>
    <property type="match status" value="2"/>
</dbReference>
<dbReference type="SUPFAM" id="SSF52777">
    <property type="entry name" value="CoA-dependent acyltransferases"/>
    <property type="match status" value="5"/>
</dbReference>
<comment type="catalytic activity">
    <reaction evidence="6">
        <text>acetyl-CoA + n malonyl-CoA + 2n NADPH + 2n H(+) = a long-chain fatty acid + (n+1) CoA + n CO2 + 2n NADP(+).</text>
        <dbReference type="EC" id="2.3.1.85"/>
    </reaction>
</comment>
<protein>
    <recommendedName>
        <fullName evidence="2">Fatty acid synthase</fullName>
        <ecNumber evidence="1">2.3.1.85</ecNumber>
    </recommendedName>
</protein>
<evidence type="ECO:0000256" key="3">
    <source>
        <dbReference type="ARBA" id="ARBA00022450"/>
    </source>
</evidence>
<keyword evidence="3" id="KW-0596">Phosphopantetheine</keyword>
<evidence type="ECO:0000256" key="4">
    <source>
        <dbReference type="ARBA" id="ARBA00022553"/>
    </source>
</evidence>
<dbReference type="Pfam" id="PF00550">
    <property type="entry name" value="PP-binding"/>
    <property type="match status" value="2"/>
</dbReference>
<dbReference type="InterPro" id="IPR006162">
    <property type="entry name" value="Ppantetheine_attach_site"/>
</dbReference>
<dbReference type="GO" id="GO:0044550">
    <property type="term" value="P:secondary metabolite biosynthetic process"/>
    <property type="evidence" value="ECO:0007669"/>
    <property type="project" value="TreeGrafter"/>
</dbReference>
<keyword evidence="4" id="KW-0597">Phosphoprotein</keyword>
<dbReference type="InterPro" id="IPR025110">
    <property type="entry name" value="AMP-bd_C"/>
</dbReference>
<dbReference type="InterPro" id="IPR001242">
    <property type="entry name" value="Condensation_dom"/>
</dbReference>
<feature type="region of interest" description="Disordered" evidence="7">
    <location>
        <begin position="2218"/>
        <end position="2269"/>
    </location>
</feature>
<dbReference type="PANTHER" id="PTHR45527">
    <property type="entry name" value="NONRIBOSOMAL PEPTIDE SYNTHETASE"/>
    <property type="match status" value="1"/>
</dbReference>
<keyword evidence="5" id="KW-0436">Ligase</keyword>
<evidence type="ECO:0000256" key="7">
    <source>
        <dbReference type="SAM" id="MobiDB-lite"/>
    </source>
</evidence>
<dbReference type="InterPro" id="IPR000873">
    <property type="entry name" value="AMP-dep_synth/lig_dom"/>
</dbReference>
<dbReference type="Gene3D" id="1.10.1200.10">
    <property type="entry name" value="ACP-like"/>
    <property type="match status" value="2"/>
</dbReference>
<dbReference type="Gene3D" id="3.30.559.30">
    <property type="entry name" value="Nonribosomal peptide synthetase, condensation domain"/>
    <property type="match status" value="2"/>
</dbReference>
<dbReference type="SMART" id="SM00823">
    <property type="entry name" value="PKS_PP"/>
    <property type="match status" value="1"/>
</dbReference>
<dbReference type="Pfam" id="PF13193">
    <property type="entry name" value="AMP-binding_C"/>
    <property type="match status" value="1"/>
</dbReference>
<dbReference type="SUPFAM" id="SSF56801">
    <property type="entry name" value="Acetyl-CoA synthetase-like"/>
    <property type="match status" value="2"/>
</dbReference>
<dbReference type="OrthoDB" id="416786at2759"/>
<dbReference type="Gene3D" id="3.30.300.30">
    <property type="match status" value="2"/>
</dbReference>
<dbReference type="Proteomes" id="UP000267096">
    <property type="component" value="Unassembled WGS sequence"/>
</dbReference>
<dbReference type="EC" id="2.3.1.85" evidence="1"/>
<evidence type="ECO:0000256" key="6">
    <source>
        <dbReference type="ARBA" id="ARBA00044883"/>
    </source>
</evidence>
<feature type="domain" description="Carrier" evidence="8">
    <location>
        <begin position="2126"/>
        <end position="2201"/>
    </location>
</feature>
<dbReference type="GO" id="GO:0043041">
    <property type="term" value="P:amino acid activation for nonribosomal peptide biosynthetic process"/>
    <property type="evidence" value="ECO:0007669"/>
    <property type="project" value="TreeGrafter"/>
</dbReference>
<dbReference type="InterPro" id="IPR020806">
    <property type="entry name" value="PKS_PP-bd"/>
</dbReference>
<dbReference type="Pfam" id="PF00668">
    <property type="entry name" value="Condensation"/>
    <property type="match status" value="3"/>
</dbReference>
<dbReference type="PROSITE" id="PS00012">
    <property type="entry name" value="PHOSPHOPANTETHEINE"/>
    <property type="match status" value="2"/>
</dbReference>
<name>A0A3P6SVT0_ANISI</name>
<dbReference type="InterPro" id="IPR009081">
    <property type="entry name" value="PP-bd_ACP"/>
</dbReference>
<dbReference type="PROSITE" id="PS50075">
    <property type="entry name" value="CARRIER"/>
    <property type="match status" value="2"/>
</dbReference>
<reference evidence="9 10" key="1">
    <citation type="submission" date="2018-11" db="EMBL/GenBank/DDBJ databases">
        <authorList>
            <consortium name="Pathogen Informatics"/>
        </authorList>
    </citation>
    <scope>NUCLEOTIDE SEQUENCE [LARGE SCALE GENOMIC DNA]</scope>
</reference>
<proteinExistence type="predicted"/>
<evidence type="ECO:0000313" key="10">
    <source>
        <dbReference type="Proteomes" id="UP000267096"/>
    </source>
</evidence>
<dbReference type="GO" id="GO:0004312">
    <property type="term" value="F:fatty acid synthase activity"/>
    <property type="evidence" value="ECO:0007669"/>
    <property type="project" value="UniProtKB-EC"/>
</dbReference>